<dbReference type="EMBL" id="FPAW01000043">
    <property type="protein sequence ID" value="SFU18632.1"/>
    <property type="molecule type" value="Genomic_DNA"/>
</dbReference>
<reference evidence="2 3" key="1">
    <citation type="submission" date="2016-10" db="EMBL/GenBank/DDBJ databases">
        <authorList>
            <person name="de Groot N.N."/>
        </authorList>
    </citation>
    <scope>NUCLEOTIDE SEQUENCE [LARGE SCALE GENOMIC DNA]</scope>
    <source>
        <strain evidence="2 3">CGMCC 1.10959</strain>
    </source>
</reference>
<dbReference type="AlphaFoldDB" id="A0A1I7E3X2"/>
<keyword evidence="3" id="KW-1185">Reference proteome</keyword>
<dbReference type="PANTHER" id="PTHR30399:SF1">
    <property type="entry name" value="UTP PYROPHOSPHATASE"/>
    <property type="match status" value="1"/>
</dbReference>
<gene>
    <name evidence="2" type="ORF">SAMN05216236_14324</name>
</gene>
<dbReference type="Pfam" id="PF01863">
    <property type="entry name" value="YgjP-like"/>
    <property type="match status" value="1"/>
</dbReference>
<dbReference type="STRING" id="999627.SAMN05216236_14324"/>
<dbReference type="InterPro" id="IPR053136">
    <property type="entry name" value="UTP_pyrophosphatase-like"/>
</dbReference>
<evidence type="ECO:0000259" key="1">
    <source>
        <dbReference type="Pfam" id="PF01863"/>
    </source>
</evidence>
<name>A0A1I7E3X2_9RHOB</name>
<proteinExistence type="predicted"/>
<protein>
    <recommendedName>
        <fullName evidence="1">YgjP-like metallopeptidase domain-containing protein</fullName>
    </recommendedName>
</protein>
<feature type="domain" description="YgjP-like metallopeptidase" evidence="1">
    <location>
        <begin position="25"/>
        <end position="235"/>
    </location>
</feature>
<evidence type="ECO:0000313" key="2">
    <source>
        <dbReference type="EMBL" id="SFU18632.1"/>
    </source>
</evidence>
<sequence>MSAEVCEVAFGQNTITFDLVRRERKTLSISVHPDLAVEVLAPTDASFEKIAEKVLKRAPWIQNQLKYFAQFQPRTPKRSYVAGETHLYLGRQYKLKVVPHIQNGVKMLRGQIMVNSTKPRNQEHTRDLVRDWMLKRAQVKFSERLEICRGRFADPEAVVPAGLLIRDLSQRWGSMTARRNLVLNRSLIGASTDSIDYVITHELCHIEYQHHGTAFYEHLGRVMPDWERRKTKLERQLA</sequence>
<dbReference type="Proteomes" id="UP000182466">
    <property type="component" value="Unassembled WGS sequence"/>
</dbReference>
<organism evidence="2 3">
    <name type="scientific">Sedimentitalea nanhaiensis</name>
    <dbReference type="NCBI Taxonomy" id="999627"/>
    <lineage>
        <taxon>Bacteria</taxon>
        <taxon>Pseudomonadati</taxon>
        <taxon>Pseudomonadota</taxon>
        <taxon>Alphaproteobacteria</taxon>
        <taxon>Rhodobacterales</taxon>
        <taxon>Paracoccaceae</taxon>
        <taxon>Sedimentitalea</taxon>
    </lineage>
</organism>
<accession>A0A1I7E3X2</accession>
<dbReference type="CDD" id="cd07344">
    <property type="entry name" value="M48_yhfN_like"/>
    <property type="match status" value="1"/>
</dbReference>
<dbReference type="OrthoDB" id="9795402at2"/>
<dbReference type="Gene3D" id="3.30.2010.10">
    <property type="entry name" value="Metalloproteases ('zincins'), catalytic domain"/>
    <property type="match status" value="1"/>
</dbReference>
<dbReference type="PANTHER" id="PTHR30399">
    <property type="entry name" value="UNCHARACTERIZED PROTEIN YGJP"/>
    <property type="match status" value="1"/>
</dbReference>
<evidence type="ECO:0000313" key="3">
    <source>
        <dbReference type="Proteomes" id="UP000182466"/>
    </source>
</evidence>
<dbReference type="InterPro" id="IPR002725">
    <property type="entry name" value="YgjP-like_metallopeptidase"/>
</dbReference>
<dbReference type="RefSeq" id="WP_027262335.1">
    <property type="nucleotide sequence ID" value="NZ_FPAW01000043.1"/>
</dbReference>